<comment type="caution">
    <text evidence="1">The sequence shown here is derived from an EMBL/GenBank/DDBJ whole genome shotgun (WGS) entry which is preliminary data.</text>
</comment>
<proteinExistence type="predicted"/>
<evidence type="ECO:0000313" key="2">
    <source>
        <dbReference type="Proteomes" id="UP000789920"/>
    </source>
</evidence>
<sequence length="147" mass="17506">KKKDKCQYPNKVELAKQHEVDKRETWVSNIEKRFEAYNNLESLDQQKFQTHPIPSEKRKPRQLSRIITDPTKLAIISDYNRRNYHVSNNNNNYDNNYSLFNRDNIDIEKLIEIKKSIVKQEVTPMQVPPEICSNCNSPIDEFGYYAR</sequence>
<feature type="non-terminal residue" evidence="1">
    <location>
        <position position="1"/>
    </location>
</feature>
<feature type="non-terminal residue" evidence="1">
    <location>
        <position position="147"/>
    </location>
</feature>
<dbReference type="EMBL" id="CAJVQC010041147">
    <property type="protein sequence ID" value="CAG8772336.1"/>
    <property type="molecule type" value="Genomic_DNA"/>
</dbReference>
<name>A0ACA9R0Z6_9GLOM</name>
<reference evidence="1" key="1">
    <citation type="submission" date="2021-06" db="EMBL/GenBank/DDBJ databases">
        <authorList>
            <person name="Kallberg Y."/>
            <person name="Tangrot J."/>
            <person name="Rosling A."/>
        </authorList>
    </citation>
    <scope>NUCLEOTIDE SEQUENCE</scope>
    <source>
        <strain evidence="1">MA461A</strain>
    </source>
</reference>
<accession>A0ACA9R0Z6</accession>
<evidence type="ECO:0000313" key="1">
    <source>
        <dbReference type="EMBL" id="CAG8772336.1"/>
    </source>
</evidence>
<protein>
    <submittedName>
        <fullName evidence="1">15470_t:CDS:1</fullName>
    </submittedName>
</protein>
<organism evidence="1 2">
    <name type="scientific">Racocetra persica</name>
    <dbReference type="NCBI Taxonomy" id="160502"/>
    <lineage>
        <taxon>Eukaryota</taxon>
        <taxon>Fungi</taxon>
        <taxon>Fungi incertae sedis</taxon>
        <taxon>Mucoromycota</taxon>
        <taxon>Glomeromycotina</taxon>
        <taxon>Glomeromycetes</taxon>
        <taxon>Diversisporales</taxon>
        <taxon>Gigasporaceae</taxon>
        <taxon>Racocetra</taxon>
    </lineage>
</organism>
<gene>
    <name evidence="1" type="ORF">RPERSI_LOCUS16561</name>
</gene>
<keyword evidence="2" id="KW-1185">Reference proteome</keyword>
<dbReference type="Proteomes" id="UP000789920">
    <property type="component" value="Unassembled WGS sequence"/>
</dbReference>